<dbReference type="InterPro" id="IPR009003">
    <property type="entry name" value="Peptidase_S1_PA"/>
</dbReference>
<proteinExistence type="predicted"/>
<name>Q11A07_TRIEI</name>
<dbReference type="KEGG" id="ter:Tery_0175"/>
<gene>
    <name evidence="1" type="ordered locus">Tery_0175</name>
</gene>
<dbReference type="RefSeq" id="WP_011610065.1">
    <property type="nucleotide sequence ID" value="NC_008312.1"/>
</dbReference>
<organism evidence="1">
    <name type="scientific">Trichodesmium erythraeum (strain IMS101)</name>
    <dbReference type="NCBI Taxonomy" id="203124"/>
    <lineage>
        <taxon>Bacteria</taxon>
        <taxon>Bacillati</taxon>
        <taxon>Cyanobacteriota</taxon>
        <taxon>Cyanophyceae</taxon>
        <taxon>Oscillatoriophycideae</taxon>
        <taxon>Oscillatoriales</taxon>
        <taxon>Microcoleaceae</taxon>
        <taxon>Trichodesmium</taxon>
    </lineage>
</organism>
<reference evidence="1" key="1">
    <citation type="submission" date="2006-06" db="EMBL/GenBank/DDBJ databases">
        <title>Complete sequence of Trichodesmium erythraeum IMS101.</title>
        <authorList>
            <consortium name="US DOE Joint Genome Institute"/>
            <person name="Copeland A."/>
            <person name="Lucas S."/>
            <person name="Lapidus A."/>
            <person name="Barry K."/>
            <person name="Detter J.C."/>
            <person name="Glavina del Rio T."/>
            <person name="Hammon N."/>
            <person name="Israni S."/>
            <person name="Dalin E."/>
            <person name="Tice H."/>
            <person name="Pitluck S."/>
            <person name="Kiss H."/>
            <person name="Munk A.C."/>
            <person name="Brettin T."/>
            <person name="Bruce D."/>
            <person name="Han C."/>
            <person name="Tapia R."/>
            <person name="Gilna P."/>
            <person name="Schmutz J."/>
            <person name="Larimer F."/>
            <person name="Land M."/>
            <person name="Hauser L."/>
            <person name="Kyrpides N."/>
            <person name="Kim E."/>
            <person name="Richardson P."/>
        </authorList>
    </citation>
    <scope>NUCLEOTIDE SEQUENCE [LARGE SCALE GENOMIC DNA]</scope>
    <source>
        <strain evidence="1">IMS101</strain>
    </source>
</reference>
<dbReference type="eggNOG" id="COG0265">
    <property type="taxonomic scope" value="Bacteria"/>
</dbReference>
<dbReference type="EMBL" id="CP000393">
    <property type="protein sequence ID" value="ABG49667.1"/>
    <property type="molecule type" value="Genomic_DNA"/>
</dbReference>
<protein>
    <submittedName>
        <fullName evidence="1">Uncharacterized protein</fullName>
    </submittedName>
</protein>
<evidence type="ECO:0000313" key="1">
    <source>
        <dbReference type="EMBL" id="ABG49667.1"/>
    </source>
</evidence>
<dbReference type="SUPFAM" id="SSF50494">
    <property type="entry name" value="Trypsin-like serine proteases"/>
    <property type="match status" value="1"/>
</dbReference>
<dbReference type="HOGENOM" id="CLU_2959524_0_0_3"/>
<sequence length="59" mass="6165">MERLARGSGVSAQVLSLGGMSASPVMDMRGKVLGVYGISRLEIIKSFVLQKGGLLTQNG</sequence>
<dbReference type="AlphaFoldDB" id="Q11A07"/>
<accession>Q11A07</accession>